<dbReference type="AlphaFoldDB" id="A0A423X4G1"/>
<evidence type="ECO:0000259" key="1">
    <source>
        <dbReference type="Pfam" id="PF13460"/>
    </source>
</evidence>
<dbReference type="PANTHER" id="PTHR14097:SF9">
    <property type="entry name" value="EPIMERASE, PUTATIVE (AFU_ORTHOLOGUE AFUA_8G07320)-RELATED"/>
    <property type="match status" value="1"/>
</dbReference>
<feature type="domain" description="NAD(P)-binding" evidence="1">
    <location>
        <begin position="7"/>
        <end position="133"/>
    </location>
</feature>
<accession>A0A423X4G1</accession>
<dbReference type="OrthoDB" id="4161186at2759"/>
<dbReference type="SUPFAM" id="SSF51735">
    <property type="entry name" value="NAD(P)-binding Rossmann-fold domains"/>
    <property type="match status" value="1"/>
</dbReference>
<protein>
    <recommendedName>
        <fullName evidence="1">NAD(P)-binding domain-containing protein</fullName>
    </recommendedName>
</protein>
<evidence type="ECO:0000313" key="2">
    <source>
        <dbReference type="EMBL" id="ROW10545.1"/>
    </source>
</evidence>
<reference evidence="2 3" key="1">
    <citation type="submission" date="2015-09" db="EMBL/GenBank/DDBJ databases">
        <title>Host preference determinants of Valsa canker pathogens revealed by comparative genomics.</title>
        <authorList>
            <person name="Yin Z."/>
            <person name="Huang L."/>
        </authorList>
    </citation>
    <scope>NUCLEOTIDE SEQUENCE [LARGE SCALE GENOMIC DNA]</scope>
    <source>
        <strain evidence="2 3">03-1</strain>
    </source>
</reference>
<sequence>MKVVIAGATGVIGQEALKQCIKHSSITSIIVLSRRQLPEPVTSPKVKVVVLDDFLRHSPSTLAEIQGADACIWALGKPYIPDNDEARRVHLEYTMAAAKAFTEDAAAQEGRVSNFRFIYVSGMAAQRDQTKSLWFMRDYRKIRVC</sequence>
<dbReference type="PANTHER" id="PTHR14097">
    <property type="entry name" value="OXIDOREDUCTASE HTATIP2"/>
    <property type="match status" value="1"/>
</dbReference>
<dbReference type="EMBL" id="LKEA01000003">
    <property type="protein sequence ID" value="ROW10545.1"/>
    <property type="molecule type" value="Genomic_DNA"/>
</dbReference>
<dbReference type="STRING" id="356882.A0A423X4G1"/>
<dbReference type="InterPro" id="IPR016040">
    <property type="entry name" value="NAD(P)-bd_dom"/>
</dbReference>
<evidence type="ECO:0000313" key="3">
    <source>
        <dbReference type="Proteomes" id="UP000283895"/>
    </source>
</evidence>
<organism evidence="2 3">
    <name type="scientific">Cytospora schulzeri</name>
    <dbReference type="NCBI Taxonomy" id="448051"/>
    <lineage>
        <taxon>Eukaryota</taxon>
        <taxon>Fungi</taxon>
        <taxon>Dikarya</taxon>
        <taxon>Ascomycota</taxon>
        <taxon>Pezizomycotina</taxon>
        <taxon>Sordariomycetes</taxon>
        <taxon>Sordariomycetidae</taxon>
        <taxon>Diaporthales</taxon>
        <taxon>Cytosporaceae</taxon>
        <taxon>Cytospora</taxon>
    </lineage>
</organism>
<dbReference type="Proteomes" id="UP000283895">
    <property type="component" value="Unassembled WGS sequence"/>
</dbReference>
<gene>
    <name evidence="2" type="ORF">VMCG_01954</name>
</gene>
<name>A0A423X4G1_9PEZI</name>
<dbReference type="Gene3D" id="3.40.50.720">
    <property type="entry name" value="NAD(P)-binding Rossmann-like Domain"/>
    <property type="match status" value="1"/>
</dbReference>
<comment type="caution">
    <text evidence="2">The sequence shown here is derived from an EMBL/GenBank/DDBJ whole genome shotgun (WGS) entry which is preliminary data.</text>
</comment>
<proteinExistence type="predicted"/>
<keyword evidence="3" id="KW-1185">Reference proteome</keyword>
<dbReference type="Pfam" id="PF13460">
    <property type="entry name" value="NAD_binding_10"/>
    <property type="match status" value="1"/>
</dbReference>
<dbReference type="InterPro" id="IPR036291">
    <property type="entry name" value="NAD(P)-bd_dom_sf"/>
</dbReference>